<evidence type="ECO:0000313" key="2">
    <source>
        <dbReference type="Proteomes" id="UP001595616"/>
    </source>
</evidence>
<reference evidence="2" key="1">
    <citation type="journal article" date="2019" name="Int. J. Syst. Evol. Microbiol.">
        <title>The Global Catalogue of Microorganisms (GCM) 10K type strain sequencing project: providing services to taxonomists for standard genome sequencing and annotation.</title>
        <authorList>
            <consortium name="The Broad Institute Genomics Platform"/>
            <consortium name="The Broad Institute Genome Sequencing Center for Infectious Disease"/>
            <person name="Wu L."/>
            <person name="Ma J."/>
        </authorList>
    </citation>
    <scope>NUCLEOTIDE SEQUENCE [LARGE SCALE GENOMIC DNA]</scope>
    <source>
        <strain evidence="2">CECT 7956</strain>
    </source>
</reference>
<dbReference type="Pfam" id="PF20329">
    <property type="entry name" value="DUF6624"/>
    <property type="match status" value="1"/>
</dbReference>
<evidence type="ECO:0000313" key="1">
    <source>
        <dbReference type="EMBL" id="MFC3809274.1"/>
    </source>
</evidence>
<dbReference type="InterPro" id="IPR046732">
    <property type="entry name" value="DUF6624"/>
</dbReference>
<proteinExistence type="predicted"/>
<comment type="caution">
    <text evidence="1">The sequence shown here is derived from an EMBL/GenBank/DDBJ whole genome shotgun (WGS) entry which is preliminary data.</text>
</comment>
<dbReference type="Proteomes" id="UP001595616">
    <property type="component" value="Unassembled WGS sequence"/>
</dbReference>
<gene>
    <name evidence="1" type="ORF">ACFOOI_01290</name>
</gene>
<dbReference type="RefSeq" id="WP_379834101.1">
    <property type="nucleotide sequence ID" value="NZ_JBHRYQ010000001.1"/>
</dbReference>
<sequence length="218" mass="25591">MKIILFFITLSFFSFHSKAQSESEISYEVRKEITEKLHEVHIKDQENRLKINDVAAKYGWDSKEMKDFWEEISQQDEKNFIIVKEILDKYGWVGSNKIGSEANTTLFLVIQHANLEKQVKYLPMLREATKNGNADLQSLALLEDRVLLASGKKQLYGTQIGRDPKTNTYFVQPLEDPDNVDKRRVEMKMEPIASYVKTWHIAWDVEEYKKDLKLKEKN</sequence>
<keyword evidence="2" id="KW-1185">Reference proteome</keyword>
<name>A0ABV7YPJ7_9BACT</name>
<protein>
    <submittedName>
        <fullName evidence="1">DUF6624 domain-containing protein</fullName>
    </submittedName>
</protein>
<dbReference type="EMBL" id="JBHRYQ010000001">
    <property type="protein sequence ID" value="MFC3809274.1"/>
    <property type="molecule type" value="Genomic_DNA"/>
</dbReference>
<accession>A0ABV7YPJ7</accession>
<organism evidence="1 2">
    <name type="scientific">Lacihabitans lacunae</name>
    <dbReference type="NCBI Taxonomy" id="1028214"/>
    <lineage>
        <taxon>Bacteria</taxon>
        <taxon>Pseudomonadati</taxon>
        <taxon>Bacteroidota</taxon>
        <taxon>Cytophagia</taxon>
        <taxon>Cytophagales</taxon>
        <taxon>Leadbetterellaceae</taxon>
        <taxon>Lacihabitans</taxon>
    </lineage>
</organism>